<dbReference type="AlphaFoldDB" id="A0A418WS57"/>
<reference evidence="2 3" key="1">
    <citation type="submission" date="2018-09" db="EMBL/GenBank/DDBJ databases">
        <authorList>
            <person name="Zhu H."/>
        </authorList>
    </citation>
    <scope>NUCLEOTIDE SEQUENCE [LARGE SCALE GENOMIC DNA]</scope>
    <source>
        <strain evidence="2 3">K2R01-6</strain>
    </source>
</reference>
<comment type="caution">
    <text evidence="2">The sequence shown here is derived from an EMBL/GenBank/DDBJ whole genome shotgun (WGS) entry which is preliminary data.</text>
</comment>
<gene>
    <name evidence="2" type="ORF">D3876_07485</name>
</gene>
<keyword evidence="1" id="KW-0472">Membrane</keyword>
<keyword evidence="1" id="KW-1133">Transmembrane helix</keyword>
<proteinExistence type="predicted"/>
<keyword evidence="1" id="KW-0812">Transmembrane</keyword>
<keyword evidence="3" id="KW-1185">Reference proteome</keyword>
<evidence type="ECO:0000313" key="2">
    <source>
        <dbReference type="EMBL" id="RJF94090.1"/>
    </source>
</evidence>
<dbReference type="Proteomes" id="UP000286100">
    <property type="component" value="Unassembled WGS sequence"/>
</dbReference>
<evidence type="ECO:0000313" key="3">
    <source>
        <dbReference type="Proteomes" id="UP000286100"/>
    </source>
</evidence>
<sequence length="75" mass="8344">MILGLWLLGPVLLIVELVAVASLSGFPFLEKLPEVAVLILRASLYPALWTAYLLRSERVEITYDRHPEVLAEALA</sequence>
<evidence type="ECO:0000256" key="1">
    <source>
        <dbReference type="SAM" id="Phobius"/>
    </source>
</evidence>
<feature type="transmembrane region" description="Helical" evidence="1">
    <location>
        <begin position="35"/>
        <end position="54"/>
    </location>
</feature>
<organism evidence="2 3">
    <name type="scientific">Sphingomonas cavernae</name>
    <dbReference type="NCBI Taxonomy" id="2320861"/>
    <lineage>
        <taxon>Bacteria</taxon>
        <taxon>Pseudomonadati</taxon>
        <taxon>Pseudomonadota</taxon>
        <taxon>Alphaproteobacteria</taxon>
        <taxon>Sphingomonadales</taxon>
        <taxon>Sphingomonadaceae</taxon>
        <taxon>Sphingomonas</taxon>
    </lineage>
</organism>
<dbReference type="EMBL" id="QYUM01000002">
    <property type="protein sequence ID" value="RJF94090.1"/>
    <property type="molecule type" value="Genomic_DNA"/>
</dbReference>
<protein>
    <submittedName>
        <fullName evidence="2">Uncharacterized protein</fullName>
    </submittedName>
</protein>
<accession>A0A418WS57</accession>
<name>A0A418WS57_9SPHN</name>